<keyword evidence="6" id="KW-0969">Cilium</keyword>
<comment type="similarity">
    <text evidence="1 2">Belongs to the flagella basal body rod proteins family.</text>
</comment>
<reference evidence="6 7" key="1">
    <citation type="journal article" date="2016" name="Sci. Rep.">
        <title>Complete genome sequence and transcriptomic analysis of a novel marine strain Bacillus weihaiensis reveals the mechanism of brown algae degradation.</title>
        <authorList>
            <person name="Zhu Y."/>
            <person name="Chen P."/>
            <person name="Bao Y."/>
            <person name="Men Y."/>
            <person name="Zeng Y."/>
            <person name="Yang J."/>
            <person name="Sun J."/>
            <person name="Sun Y."/>
        </authorList>
    </citation>
    <scope>NUCLEOTIDE SEQUENCE [LARGE SCALE GENOMIC DNA]</scope>
    <source>
        <strain evidence="6 7">Alg07</strain>
    </source>
</reference>
<dbReference type="PANTHER" id="PTHR30435:SF19">
    <property type="entry name" value="FLAGELLAR BASAL-BODY ROD PROTEIN FLGG"/>
    <property type="match status" value="1"/>
</dbReference>
<feature type="domain" description="Flagellar hook protein FlgE/F/G-like D1" evidence="5">
    <location>
        <begin position="117"/>
        <end position="178"/>
    </location>
</feature>
<dbReference type="PANTHER" id="PTHR30435">
    <property type="entry name" value="FLAGELLAR PROTEIN"/>
    <property type="match status" value="1"/>
</dbReference>
<dbReference type="Pfam" id="PF06429">
    <property type="entry name" value="Flg_bbr_C"/>
    <property type="match status" value="1"/>
</dbReference>
<dbReference type="RefSeq" id="WP_072578204.1">
    <property type="nucleotide sequence ID" value="NZ_CP016020.1"/>
</dbReference>
<dbReference type="InterPro" id="IPR001444">
    <property type="entry name" value="Flag_bb_rod_N"/>
</dbReference>
<keyword evidence="6" id="KW-0966">Cell projection</keyword>
<evidence type="ECO:0000259" key="4">
    <source>
        <dbReference type="Pfam" id="PF06429"/>
    </source>
</evidence>
<dbReference type="InterPro" id="IPR010930">
    <property type="entry name" value="Flg_bb/hook_C_dom"/>
</dbReference>
<evidence type="ECO:0000256" key="1">
    <source>
        <dbReference type="ARBA" id="ARBA00009677"/>
    </source>
</evidence>
<evidence type="ECO:0000313" key="7">
    <source>
        <dbReference type="Proteomes" id="UP000181936"/>
    </source>
</evidence>
<protein>
    <submittedName>
        <fullName evidence="6">Flagellar biosynthesis protein FlgC</fullName>
    </submittedName>
</protein>
<proteinExistence type="inferred from homology"/>
<dbReference type="OrthoDB" id="9800375at2"/>
<organism evidence="6 7">
    <name type="scientific">Bacillus weihaiensis</name>
    <dbReference type="NCBI Taxonomy" id="1547283"/>
    <lineage>
        <taxon>Bacteria</taxon>
        <taxon>Bacillati</taxon>
        <taxon>Bacillota</taxon>
        <taxon>Bacilli</taxon>
        <taxon>Bacillales</taxon>
        <taxon>Bacillaceae</taxon>
        <taxon>Bacillus</taxon>
    </lineage>
</organism>
<dbReference type="EMBL" id="CP016020">
    <property type="protein sequence ID" value="APH03418.1"/>
    <property type="molecule type" value="Genomic_DNA"/>
</dbReference>
<dbReference type="GO" id="GO:0071978">
    <property type="term" value="P:bacterial-type flagellum-dependent swarming motility"/>
    <property type="evidence" value="ECO:0007669"/>
    <property type="project" value="TreeGrafter"/>
</dbReference>
<feature type="domain" description="Flagellar basal-body/hook protein C-terminal" evidence="4">
    <location>
        <begin position="233"/>
        <end position="277"/>
    </location>
</feature>
<dbReference type="InterPro" id="IPR053967">
    <property type="entry name" value="LlgE_F_G-like_D1"/>
</dbReference>
<evidence type="ECO:0000259" key="3">
    <source>
        <dbReference type="Pfam" id="PF00460"/>
    </source>
</evidence>
<dbReference type="NCBIfam" id="TIGR03506">
    <property type="entry name" value="FlgEFG_subfam"/>
    <property type="match status" value="1"/>
</dbReference>
<evidence type="ECO:0000259" key="5">
    <source>
        <dbReference type="Pfam" id="PF22692"/>
    </source>
</evidence>
<keyword evidence="7" id="KW-1185">Reference proteome</keyword>
<keyword evidence="2" id="KW-0975">Bacterial flagellum</keyword>
<dbReference type="AlphaFoldDB" id="A0A1L3MM35"/>
<dbReference type="GO" id="GO:0009425">
    <property type="term" value="C:bacterial-type flagellum basal body"/>
    <property type="evidence" value="ECO:0007669"/>
    <property type="project" value="UniProtKB-SubCell"/>
</dbReference>
<evidence type="ECO:0000256" key="2">
    <source>
        <dbReference type="RuleBase" id="RU362116"/>
    </source>
</evidence>
<dbReference type="Proteomes" id="UP000181936">
    <property type="component" value="Chromosome"/>
</dbReference>
<dbReference type="KEGG" id="bwh:A9C19_00845"/>
<sequence length="282" mass="30927">MLRGLYTATAGMVTQQRRTEMLTNNMANSTTPGYKADQASVRAFPEMLLQRMDNKSPSAKNGMGYYGSTTIGPINTGAYLQEISSQFAQGSLKETGLLSDVALIEEAVPLNPETNVKGALLFAVGNAEGQERYTRNGHFTLADNGTLLSDGNAVLSTTGEPISIQTSNYQIAADGSIYNLDLPPGEQFIAQIDVRFEEDVRNLIKEGNGIYRTANEAPLPTALNDENLRYTLRQNYVENSTVDVGRTYTDMMTAYRSFEANQKVLQAYDKSMDKAVNEIGRL</sequence>
<gene>
    <name evidence="6" type="ORF">A9C19_00845</name>
</gene>
<dbReference type="InterPro" id="IPR037925">
    <property type="entry name" value="FlgE/F/G-like"/>
</dbReference>
<feature type="domain" description="Flagellar basal body rod protein N-terminal" evidence="3">
    <location>
        <begin position="5"/>
        <end position="35"/>
    </location>
</feature>
<dbReference type="Pfam" id="PF22692">
    <property type="entry name" value="LlgE_F_G_D1"/>
    <property type="match status" value="1"/>
</dbReference>
<comment type="subcellular location">
    <subcellularLocation>
        <location evidence="2">Bacterial flagellum basal body</location>
    </subcellularLocation>
</comment>
<dbReference type="STRING" id="1547283.A9C19_00845"/>
<dbReference type="InterPro" id="IPR020013">
    <property type="entry name" value="Flagellar_FlgE/F/G"/>
</dbReference>
<name>A0A1L3MM35_9BACI</name>
<dbReference type="SUPFAM" id="SSF117143">
    <property type="entry name" value="Flagellar hook protein flgE"/>
    <property type="match status" value="1"/>
</dbReference>
<evidence type="ECO:0000313" key="6">
    <source>
        <dbReference type="EMBL" id="APH03418.1"/>
    </source>
</evidence>
<keyword evidence="6" id="KW-0282">Flagellum</keyword>
<dbReference type="Pfam" id="PF00460">
    <property type="entry name" value="Flg_bb_rod"/>
    <property type="match status" value="1"/>
</dbReference>
<accession>A0A1L3MM35</accession>